<dbReference type="SUPFAM" id="SSF52949">
    <property type="entry name" value="Macro domain-like"/>
    <property type="match status" value="1"/>
</dbReference>
<dbReference type="PATRIC" id="fig|667014.3.peg.1583"/>
<dbReference type="RefSeq" id="WP_013908137.1">
    <property type="nucleotide sequence ID" value="NC_015681.1"/>
</dbReference>
<reference evidence="2 3" key="2">
    <citation type="journal article" date="2012" name="Stand. Genomic Sci.">
        <title>Complete genome sequence of the thermophilic sulfate-reducing ocean bacterium Thermodesulfatator indicus type strain (CIR29812(T)).</title>
        <authorList>
            <person name="Anderson I."/>
            <person name="Saunders E."/>
            <person name="Lapidus A."/>
            <person name="Nolan M."/>
            <person name="Lucas S."/>
            <person name="Tice H."/>
            <person name="Del Rio T.G."/>
            <person name="Cheng J.F."/>
            <person name="Han C."/>
            <person name="Tapia R."/>
            <person name="Goodwin L.A."/>
            <person name="Pitluck S."/>
            <person name="Liolios K."/>
            <person name="Mavromatis K."/>
            <person name="Pagani I."/>
            <person name="Ivanova N."/>
            <person name="Mikhailova N."/>
            <person name="Pati A."/>
            <person name="Chen A."/>
            <person name="Palaniappan K."/>
            <person name="Land M."/>
            <person name="Hauser L."/>
            <person name="Jeffries C.D."/>
            <person name="Chang Y.J."/>
            <person name="Brambilla E.M."/>
            <person name="Rohde M."/>
            <person name="Spring S."/>
            <person name="Goker M."/>
            <person name="Detter J.C."/>
            <person name="Woyke T."/>
            <person name="Bristow J."/>
            <person name="Eisen J.A."/>
            <person name="Markowitz V."/>
            <person name="Hugenholtz P."/>
            <person name="Kyrpides N.C."/>
            <person name="Klenk H.P."/>
        </authorList>
    </citation>
    <scope>NUCLEOTIDE SEQUENCE [LARGE SCALE GENOMIC DNA]</scope>
    <source>
        <strain evidence="3">DSM 15286 / JCM 11887 / CIR29812</strain>
    </source>
</reference>
<reference evidence="3" key="1">
    <citation type="submission" date="2011-04" db="EMBL/GenBank/DDBJ databases">
        <title>The complete genome of Thermodesulfatator indicus DSM 15286.</title>
        <authorList>
            <person name="Lucas S."/>
            <person name="Copeland A."/>
            <person name="Lapidus A."/>
            <person name="Bruce D."/>
            <person name="Goodwin L."/>
            <person name="Pitluck S."/>
            <person name="Peters L."/>
            <person name="Kyrpides N."/>
            <person name="Mavromatis K."/>
            <person name="Pagani I."/>
            <person name="Ivanova N."/>
            <person name="Saunders L."/>
            <person name="Detter J.C."/>
            <person name="Tapia R."/>
            <person name="Han C."/>
            <person name="Land M."/>
            <person name="Hauser L."/>
            <person name="Markowitz V."/>
            <person name="Cheng J.-F."/>
            <person name="Hugenholtz P."/>
            <person name="Woyke T."/>
            <person name="Wu D."/>
            <person name="Spring S."/>
            <person name="Schroeder M."/>
            <person name="Brambilla E."/>
            <person name="Klenk H.-P."/>
            <person name="Eisen J.A."/>
        </authorList>
    </citation>
    <scope>NUCLEOTIDE SEQUENCE [LARGE SCALE GENOMIC DNA]</scope>
    <source>
        <strain evidence="3">DSM 15286 / JCM 11887 / CIR29812</strain>
    </source>
</reference>
<dbReference type="FunCoup" id="F8AAH5">
    <property type="interactions" value="187"/>
</dbReference>
<proteinExistence type="predicted"/>
<dbReference type="PANTHER" id="PTHR11106:SF27">
    <property type="entry name" value="MACRO DOMAIN-CONTAINING PROTEIN"/>
    <property type="match status" value="1"/>
</dbReference>
<accession>F8AAH5</accession>
<dbReference type="Pfam" id="PF01661">
    <property type="entry name" value="Macro"/>
    <property type="match status" value="1"/>
</dbReference>
<evidence type="ECO:0000313" key="2">
    <source>
        <dbReference type="EMBL" id="AEH45395.1"/>
    </source>
</evidence>
<dbReference type="HOGENOM" id="CLU_046550_5_1_0"/>
<dbReference type="STRING" id="667014.Thein_1534"/>
<organism evidence="2 3">
    <name type="scientific">Thermodesulfatator indicus (strain DSM 15286 / JCM 11887 / CIR29812)</name>
    <dbReference type="NCBI Taxonomy" id="667014"/>
    <lineage>
        <taxon>Bacteria</taxon>
        <taxon>Pseudomonadati</taxon>
        <taxon>Thermodesulfobacteriota</taxon>
        <taxon>Thermodesulfobacteria</taxon>
        <taxon>Thermodesulfobacteriales</taxon>
        <taxon>Thermodesulfatatoraceae</taxon>
        <taxon>Thermodesulfatator</taxon>
    </lineage>
</organism>
<dbReference type="InterPro" id="IPR002589">
    <property type="entry name" value="Macro_dom"/>
</dbReference>
<dbReference type="InterPro" id="IPR043472">
    <property type="entry name" value="Macro_dom-like"/>
</dbReference>
<evidence type="ECO:0000259" key="1">
    <source>
        <dbReference type="PROSITE" id="PS51154"/>
    </source>
</evidence>
<dbReference type="eggNOG" id="COG2110">
    <property type="taxonomic scope" value="Bacteria"/>
</dbReference>
<dbReference type="CDD" id="cd02908">
    <property type="entry name" value="Macro_OAADPr_deacetylase"/>
    <property type="match status" value="1"/>
</dbReference>
<evidence type="ECO:0000313" key="3">
    <source>
        <dbReference type="Proteomes" id="UP000006793"/>
    </source>
</evidence>
<protein>
    <submittedName>
        <fullName evidence="2">Appr-1-p processing domain protein</fullName>
    </submittedName>
</protein>
<dbReference type="PANTHER" id="PTHR11106">
    <property type="entry name" value="GANGLIOSIDE INDUCED DIFFERENTIATION ASSOCIATED PROTEIN 2-RELATED"/>
    <property type="match status" value="1"/>
</dbReference>
<dbReference type="PaxDb" id="667014-Thein_1534"/>
<dbReference type="InParanoid" id="F8AAH5"/>
<gene>
    <name evidence="2" type="ordered locus">Thein_1534</name>
</gene>
<name>F8AAH5_THEID</name>
<keyword evidence="3" id="KW-1185">Reference proteome</keyword>
<sequence length="180" mass="19160">MQVKIGNCVLELVKGDITQQDTEAIVNAANEELIPGGGVDGAIHRAGGPSIAEEARRYGRCPTGSAVITGAGNLKAKYVIHAVGPIWRGGNHGEPELLASAYRSALKLCLEKDINSVAFPSLSTGAYGYPLKEAARVALSTIISFLKEHQKPALVRLVLFGEDAYQTYEKALKELMGTPK</sequence>
<dbReference type="Gene3D" id="3.40.220.10">
    <property type="entry name" value="Leucine Aminopeptidase, subunit E, domain 1"/>
    <property type="match status" value="1"/>
</dbReference>
<dbReference type="OrthoDB" id="6194521at2"/>
<dbReference type="KEGG" id="tid:Thein_1534"/>
<dbReference type="EMBL" id="CP002683">
    <property type="protein sequence ID" value="AEH45395.1"/>
    <property type="molecule type" value="Genomic_DNA"/>
</dbReference>
<dbReference type="SMART" id="SM00506">
    <property type="entry name" value="A1pp"/>
    <property type="match status" value="1"/>
</dbReference>
<feature type="domain" description="Macro" evidence="1">
    <location>
        <begin position="1"/>
        <end position="176"/>
    </location>
</feature>
<dbReference type="AlphaFoldDB" id="F8AAH5"/>
<dbReference type="Proteomes" id="UP000006793">
    <property type="component" value="Chromosome"/>
</dbReference>
<dbReference type="PROSITE" id="PS51154">
    <property type="entry name" value="MACRO"/>
    <property type="match status" value="1"/>
</dbReference>